<dbReference type="SUPFAM" id="SSF103473">
    <property type="entry name" value="MFS general substrate transporter"/>
    <property type="match status" value="2"/>
</dbReference>
<evidence type="ECO:0000313" key="7">
    <source>
        <dbReference type="Proteomes" id="UP000016088"/>
    </source>
</evidence>
<evidence type="ECO:0000256" key="1">
    <source>
        <dbReference type="ARBA" id="ARBA00004141"/>
    </source>
</evidence>
<dbReference type="Gene3D" id="1.20.1250.20">
    <property type="entry name" value="MFS general substrate transporter like domains"/>
    <property type="match status" value="1"/>
</dbReference>
<dbReference type="GO" id="GO:0090518">
    <property type="term" value="P:L-arginine transmembrane import into vacuole"/>
    <property type="evidence" value="ECO:0007669"/>
    <property type="project" value="EnsemblFungi"/>
</dbReference>
<gene>
    <name evidence="6" type="ORF">SOCG_01880</name>
</gene>
<dbReference type="GO" id="GO:0090517">
    <property type="term" value="P:L-lysine transmembrane import into vacuole"/>
    <property type="evidence" value="ECO:0007669"/>
    <property type="project" value="EnsemblFungi"/>
</dbReference>
<evidence type="ECO:0000256" key="4">
    <source>
        <dbReference type="ARBA" id="ARBA00023136"/>
    </source>
</evidence>
<keyword evidence="3 5" id="KW-1133">Transmembrane helix</keyword>
<feature type="transmembrane region" description="Helical" evidence="5">
    <location>
        <begin position="492"/>
        <end position="510"/>
    </location>
</feature>
<dbReference type="Proteomes" id="UP000016088">
    <property type="component" value="Unassembled WGS sequence"/>
</dbReference>
<dbReference type="OrthoDB" id="6770063at2759"/>
<feature type="transmembrane region" description="Helical" evidence="5">
    <location>
        <begin position="209"/>
        <end position="233"/>
    </location>
</feature>
<keyword evidence="7" id="KW-1185">Reference proteome</keyword>
<dbReference type="GO" id="GO:1990591">
    <property type="term" value="P:asparagine transmembrane import into vacuole"/>
    <property type="evidence" value="ECO:0007669"/>
    <property type="project" value="EnsemblFungi"/>
</dbReference>
<organism evidence="6 7">
    <name type="scientific">Schizosaccharomyces octosporus (strain yFS286)</name>
    <name type="common">Fission yeast</name>
    <name type="synonym">Octosporomyces octosporus</name>
    <dbReference type="NCBI Taxonomy" id="483514"/>
    <lineage>
        <taxon>Eukaryota</taxon>
        <taxon>Fungi</taxon>
        <taxon>Dikarya</taxon>
        <taxon>Ascomycota</taxon>
        <taxon>Taphrinomycotina</taxon>
        <taxon>Schizosaccharomycetes</taxon>
        <taxon>Schizosaccharomycetales</taxon>
        <taxon>Schizosaccharomycetaceae</taxon>
        <taxon>Schizosaccharomyces</taxon>
    </lineage>
</organism>
<dbReference type="InterPro" id="IPR011701">
    <property type="entry name" value="MFS"/>
</dbReference>
<dbReference type="PANTHER" id="PTHR23501">
    <property type="entry name" value="MAJOR FACILITATOR SUPERFAMILY"/>
    <property type="match status" value="1"/>
</dbReference>
<feature type="transmembrane region" description="Helical" evidence="5">
    <location>
        <begin position="346"/>
        <end position="365"/>
    </location>
</feature>
<feature type="transmembrane region" description="Helical" evidence="5">
    <location>
        <begin position="371"/>
        <end position="399"/>
    </location>
</feature>
<feature type="transmembrane region" description="Helical" evidence="5">
    <location>
        <begin position="280"/>
        <end position="299"/>
    </location>
</feature>
<protein>
    <submittedName>
        <fullName evidence="6">Vacuolar basic amino acid transporter 2</fullName>
    </submittedName>
</protein>
<dbReference type="HOGENOM" id="CLU_000960_22_3_1"/>
<dbReference type="RefSeq" id="XP_013020287.1">
    <property type="nucleotide sequence ID" value="XM_013164833.1"/>
</dbReference>
<dbReference type="GO" id="GO:0015174">
    <property type="term" value="F:basic amino acid transmembrane transporter activity"/>
    <property type="evidence" value="ECO:0007669"/>
    <property type="project" value="EnsemblFungi"/>
</dbReference>
<feature type="transmembrane region" description="Helical" evidence="5">
    <location>
        <begin position="110"/>
        <end position="129"/>
    </location>
</feature>
<dbReference type="VEuPathDB" id="FungiDB:SOCG_01880"/>
<keyword evidence="2 5" id="KW-0812">Transmembrane</keyword>
<evidence type="ECO:0000256" key="5">
    <source>
        <dbReference type="SAM" id="Phobius"/>
    </source>
</evidence>
<dbReference type="EMBL" id="KE503208">
    <property type="protein sequence ID" value="EPX71665.1"/>
    <property type="molecule type" value="Genomic_DNA"/>
</dbReference>
<name>S9QZJ7_SCHOY</name>
<proteinExistence type="predicted"/>
<dbReference type="GO" id="GO:0110101">
    <property type="term" value="P:L-valine transmembrane import into vacuole"/>
    <property type="evidence" value="ECO:0007669"/>
    <property type="project" value="EnsemblFungi"/>
</dbReference>
<dbReference type="GeneID" id="25030860"/>
<dbReference type="eggNOG" id="KOG0254">
    <property type="taxonomic scope" value="Eukaryota"/>
</dbReference>
<sequence length="520" mass="56776">MNSIIYNDRNGQISSHSETFSLLDSSSYRQTTFEISSIDPTSEPDSEIEDETKNNFSVDVSPFTKKPLLIPNLIWIEASLLLNVFLAGFDGTVTASTYTTIGEEFRAVNLASWITTSYLITSTTFQPLYGSFSDILGRRACLLMASSFGAICGASFGGILSELFNWRFCFLVQVPFSLLSISVGYFFVNNQRGVKKLHNFCGLFRKIDILGGFLLVCGLTALLLVLTFAGTSFTDNNGISLLTLLLITGLILLSAFIYVEFTTTAAPIIPMKSLQGLYSILVLTIGFFTGLAGYAYLFTLPLLFQLVLGDSPSKAGLRLALPSLSTPIGGLICGILMHQRVPIGELLFSGVLLMSLGYMLSLLVYPAMPPLLLGLSLIPANVGQGIGFPSSLFSFVFAFPQDSHATSTSTLYLIRSIGSLFGVGGLSTVIQSTLRQKVFDDLSKNTDFTQNQINAIIHDVTESMSSLYDLPKAVQRIILADYTLAIRRAQQFTMTCCIIALFLCILKDVIKPKTHSGFRY</sequence>
<dbReference type="PANTHER" id="PTHR23501:SF81">
    <property type="entry name" value="VACUOLAR BASIC AMINO ACID TRANSPORTER 2"/>
    <property type="match status" value="1"/>
</dbReference>
<dbReference type="GO" id="GO:0090513">
    <property type="term" value="P:L-histidine transmembrane import into vacuole"/>
    <property type="evidence" value="ECO:0007669"/>
    <property type="project" value="EnsemblFungi"/>
</dbReference>
<comment type="subcellular location">
    <subcellularLocation>
        <location evidence="1">Membrane</location>
        <topology evidence="1">Multi-pass membrane protein</topology>
    </subcellularLocation>
</comment>
<evidence type="ECO:0000256" key="2">
    <source>
        <dbReference type="ARBA" id="ARBA00022692"/>
    </source>
</evidence>
<feature type="transmembrane region" description="Helical" evidence="5">
    <location>
        <begin position="141"/>
        <end position="159"/>
    </location>
</feature>
<keyword evidence="4 5" id="KW-0472">Membrane</keyword>
<feature type="transmembrane region" description="Helical" evidence="5">
    <location>
        <begin position="165"/>
        <end position="188"/>
    </location>
</feature>
<dbReference type="AlphaFoldDB" id="S9QZJ7"/>
<accession>S9QZJ7</accession>
<reference evidence="6 7" key="1">
    <citation type="journal article" date="2011" name="Science">
        <title>Comparative functional genomics of the fission yeasts.</title>
        <authorList>
            <person name="Rhind N."/>
            <person name="Chen Z."/>
            <person name="Yassour M."/>
            <person name="Thompson D.A."/>
            <person name="Haas B.J."/>
            <person name="Habib N."/>
            <person name="Wapinski I."/>
            <person name="Roy S."/>
            <person name="Lin M.F."/>
            <person name="Heiman D.I."/>
            <person name="Young S.K."/>
            <person name="Furuya K."/>
            <person name="Guo Y."/>
            <person name="Pidoux A."/>
            <person name="Chen H.M."/>
            <person name="Robbertse B."/>
            <person name="Goldberg J.M."/>
            <person name="Aoki K."/>
            <person name="Bayne E.H."/>
            <person name="Berlin A.M."/>
            <person name="Desjardins C.A."/>
            <person name="Dobbs E."/>
            <person name="Dukaj L."/>
            <person name="Fan L."/>
            <person name="FitzGerald M.G."/>
            <person name="French C."/>
            <person name="Gujja S."/>
            <person name="Hansen K."/>
            <person name="Keifenheim D."/>
            <person name="Levin J.Z."/>
            <person name="Mosher R.A."/>
            <person name="Mueller C.A."/>
            <person name="Pfiffner J."/>
            <person name="Priest M."/>
            <person name="Russ C."/>
            <person name="Smialowska A."/>
            <person name="Swoboda P."/>
            <person name="Sykes S.M."/>
            <person name="Vaughn M."/>
            <person name="Vengrova S."/>
            <person name="Yoder R."/>
            <person name="Zeng Q."/>
            <person name="Allshire R."/>
            <person name="Baulcombe D."/>
            <person name="Birren B.W."/>
            <person name="Brown W."/>
            <person name="Ekwall K."/>
            <person name="Kellis M."/>
            <person name="Leatherwood J."/>
            <person name="Levin H."/>
            <person name="Margalit H."/>
            <person name="Martienssen R."/>
            <person name="Nieduszynski C.A."/>
            <person name="Spatafora J.W."/>
            <person name="Friedman N."/>
            <person name="Dalgaard J.Z."/>
            <person name="Baumann P."/>
            <person name="Niki H."/>
            <person name="Regev A."/>
            <person name="Nusbaum C."/>
        </authorList>
    </citation>
    <scope>NUCLEOTIDE SEQUENCE [LARGE SCALE GENOMIC DNA]</scope>
    <source>
        <strain evidence="7">yFS286</strain>
    </source>
</reference>
<dbReference type="GO" id="GO:0000329">
    <property type="term" value="C:fungal-type vacuole membrane"/>
    <property type="evidence" value="ECO:0007669"/>
    <property type="project" value="EnsemblFungi"/>
</dbReference>
<evidence type="ECO:0000313" key="6">
    <source>
        <dbReference type="EMBL" id="EPX71665.1"/>
    </source>
</evidence>
<dbReference type="Pfam" id="PF07690">
    <property type="entry name" value="MFS_1"/>
    <property type="match status" value="1"/>
</dbReference>
<feature type="transmembrane region" description="Helical" evidence="5">
    <location>
        <begin position="319"/>
        <end position="337"/>
    </location>
</feature>
<evidence type="ECO:0000256" key="3">
    <source>
        <dbReference type="ARBA" id="ARBA00022989"/>
    </source>
</evidence>
<feature type="transmembrane region" description="Helical" evidence="5">
    <location>
        <begin position="411"/>
        <end position="430"/>
    </location>
</feature>
<feature type="transmembrane region" description="Helical" evidence="5">
    <location>
        <begin position="73"/>
        <end position="98"/>
    </location>
</feature>
<dbReference type="InterPro" id="IPR036259">
    <property type="entry name" value="MFS_trans_sf"/>
</dbReference>
<feature type="transmembrane region" description="Helical" evidence="5">
    <location>
        <begin position="239"/>
        <end position="259"/>
    </location>
</feature>
<dbReference type="Gene3D" id="1.20.1720.10">
    <property type="entry name" value="Multidrug resistance protein D"/>
    <property type="match status" value="2"/>
</dbReference>
<dbReference type="OMA" id="GPLECES"/>